<comment type="caution">
    <text evidence="3">The sequence shown here is derived from an EMBL/GenBank/DDBJ whole genome shotgun (WGS) entry which is preliminary data.</text>
</comment>
<dbReference type="PANTHER" id="PTHR30203:SF24">
    <property type="entry name" value="BLR4935 PROTEIN"/>
    <property type="match status" value="1"/>
</dbReference>
<dbReference type="InterPro" id="IPR010131">
    <property type="entry name" value="MdtP/NodT-like"/>
</dbReference>
<dbReference type="GO" id="GO:0015562">
    <property type="term" value="F:efflux transmembrane transporter activity"/>
    <property type="evidence" value="ECO:0007669"/>
    <property type="project" value="InterPro"/>
</dbReference>
<dbReference type="Gene3D" id="1.20.1600.10">
    <property type="entry name" value="Outer membrane efflux proteins (OEP)"/>
    <property type="match status" value="1"/>
</dbReference>
<keyword evidence="2" id="KW-0732">Signal</keyword>
<name>A0A927IKT8_9BURK</name>
<dbReference type="Proteomes" id="UP000647424">
    <property type="component" value="Unassembled WGS sequence"/>
</dbReference>
<gene>
    <name evidence="3" type="ORF">IC609_05570</name>
</gene>
<evidence type="ECO:0000256" key="2">
    <source>
        <dbReference type="SAM" id="SignalP"/>
    </source>
</evidence>
<comment type="similarity">
    <text evidence="1">Belongs to the outer membrane factor (OMF) (TC 1.B.17) family.</text>
</comment>
<dbReference type="AlphaFoldDB" id="A0A927IKT8"/>
<dbReference type="Pfam" id="PF02321">
    <property type="entry name" value="OEP"/>
    <property type="match status" value="2"/>
</dbReference>
<protein>
    <submittedName>
        <fullName evidence="3">TolC family protein</fullName>
    </submittedName>
</protein>
<dbReference type="EMBL" id="JACYFT010000001">
    <property type="protein sequence ID" value="MBD8050003.1"/>
    <property type="molecule type" value="Genomic_DNA"/>
</dbReference>
<dbReference type="PANTHER" id="PTHR30203">
    <property type="entry name" value="OUTER MEMBRANE CATION EFFLUX PROTEIN"/>
    <property type="match status" value="1"/>
</dbReference>
<accession>A0A927IKT8</accession>
<evidence type="ECO:0000313" key="3">
    <source>
        <dbReference type="EMBL" id="MBD8050003.1"/>
    </source>
</evidence>
<reference evidence="3" key="1">
    <citation type="submission" date="2020-09" db="EMBL/GenBank/DDBJ databases">
        <title>Genome seq and assembly of Limnohabitants sp.</title>
        <authorList>
            <person name="Chhetri G."/>
        </authorList>
    </citation>
    <scope>NUCLEOTIDE SEQUENCE</scope>
    <source>
        <strain evidence="3">JUR4</strain>
    </source>
</reference>
<sequence>MVLAMALASAVSATAQTASAIGNGPSATPTVQPPSAGHAQLSLEDIIQIILAHNPQLRATEMGKSAAQAGVTAAKAWPNPRLETVQGRNVAQMPGLATGPVRGWGVSQLLENPVARQARADVARAKEKESGYEILQTRNALIAQVRSIYYQGLQHQAHTQAAADAVQLLEQVRERVRLRVSTGEAPRYEIIKADAEIISARERLQTASLMVQQSQLELNRLAAGQLPPGWKLTGELDQTPEMQAVSHLMELVLKNNPDLLVLQAEQDRALARLSEARAERLPGVELRLSQVRDAEWRQNQLSVGVQLPLLDTRQGPIAQASAELQRAQIRLEGHQAQLRQQVMLAWKSMEMARLRIEALSQGALREAEAALRVAQAAYRFGERGILDVLDAQRVLRSVRTDLIDARFQLQAARIALEELTGQHSLSNSL</sequence>
<evidence type="ECO:0000313" key="4">
    <source>
        <dbReference type="Proteomes" id="UP000647424"/>
    </source>
</evidence>
<keyword evidence="4" id="KW-1185">Reference proteome</keyword>
<dbReference type="InterPro" id="IPR003423">
    <property type="entry name" value="OMP_efflux"/>
</dbReference>
<feature type="signal peptide" evidence="2">
    <location>
        <begin position="1"/>
        <end position="20"/>
    </location>
</feature>
<evidence type="ECO:0000256" key="1">
    <source>
        <dbReference type="ARBA" id="ARBA00007613"/>
    </source>
</evidence>
<feature type="chain" id="PRO_5037806132" evidence="2">
    <location>
        <begin position="21"/>
        <end position="429"/>
    </location>
</feature>
<dbReference type="SUPFAM" id="SSF56954">
    <property type="entry name" value="Outer membrane efflux proteins (OEP)"/>
    <property type="match status" value="1"/>
</dbReference>
<organism evidence="3 4">
    <name type="scientific">Limnohabitans radicicola</name>
    <dbReference type="NCBI Taxonomy" id="2771427"/>
    <lineage>
        <taxon>Bacteria</taxon>
        <taxon>Pseudomonadati</taxon>
        <taxon>Pseudomonadota</taxon>
        <taxon>Betaproteobacteria</taxon>
        <taxon>Burkholderiales</taxon>
        <taxon>Comamonadaceae</taxon>
        <taxon>Limnohabitans</taxon>
    </lineage>
</organism>
<proteinExistence type="inferred from homology"/>